<evidence type="ECO:0000256" key="1">
    <source>
        <dbReference type="SAM" id="MobiDB-lite"/>
    </source>
</evidence>
<dbReference type="PANTHER" id="PTHR12064:SF94">
    <property type="entry name" value="UNEXTENDED PROTEIN"/>
    <property type="match status" value="1"/>
</dbReference>
<name>A0A6V2BCP7_9STRA</name>
<dbReference type="Gene3D" id="3.10.580.10">
    <property type="entry name" value="CBS-domain"/>
    <property type="match status" value="1"/>
</dbReference>
<dbReference type="EMBL" id="HBNS01005276">
    <property type="protein sequence ID" value="CAE4586702.1"/>
    <property type="molecule type" value="Transcribed_RNA"/>
</dbReference>
<dbReference type="GO" id="GO:0010960">
    <property type="term" value="P:magnesium ion homeostasis"/>
    <property type="evidence" value="ECO:0007669"/>
    <property type="project" value="InterPro"/>
</dbReference>
<dbReference type="InterPro" id="IPR045095">
    <property type="entry name" value="ACDP"/>
</dbReference>
<evidence type="ECO:0000313" key="3">
    <source>
        <dbReference type="EMBL" id="CAE4586697.1"/>
    </source>
</evidence>
<sequence length="426" mass="46425">MAVVRDVNNQDNEQDPFYEIKGIITLEDIIEEIIGDEIVDETDAFVDATHSVRVGRDDAFEWARLRLLDDKIVDELLSEQEAKAVTAHLRTNYGDAVALLSDRMLQQLVAGTNVTELAEAERVVGEQFPSDLMYKKGSPSDTCTLILGGKVTVLVGSDNFRSDVSSWSVLAPNALTDPSYVPDFTAFVASGPCRCLRFTRERFLAAVDASAIEKGAVISSVPSGKTAPPIPPNAPIVVAATLPATARNETSKTQIPINATALPADSSKDASLVVDITTNIEIHNNGVSTHLSETATPNGDQTPTVSEHASATVLALGKENICTINSYDVHERRSKLFHYFRRKNSKKLKLQDIDETADLGVVKTGAKKSEEDIAQNTSIDMQQFQQMLTEEGKYTPRPRKTSGDSPPDSPEVTRRERSSSFQYIGG</sequence>
<gene>
    <name evidence="3" type="ORF">DBRI00130_LOCUS4290</name>
    <name evidence="4" type="ORF">DBRI00130_LOCUS4292</name>
    <name evidence="5" type="ORF">DBRI00130_LOCUS4293</name>
</gene>
<evidence type="ECO:0000313" key="5">
    <source>
        <dbReference type="EMBL" id="CAE4586704.1"/>
    </source>
</evidence>
<protein>
    <recommendedName>
        <fullName evidence="2">Cyclic nucleotide-binding domain-containing protein</fullName>
    </recommendedName>
</protein>
<evidence type="ECO:0000313" key="4">
    <source>
        <dbReference type="EMBL" id="CAE4586702.1"/>
    </source>
</evidence>
<dbReference type="Pfam" id="PF25562">
    <property type="entry name" value="CNBH_CNNM2_C"/>
    <property type="match status" value="1"/>
</dbReference>
<evidence type="ECO:0000259" key="2">
    <source>
        <dbReference type="PROSITE" id="PS50042"/>
    </source>
</evidence>
<dbReference type="AlphaFoldDB" id="A0A6V2BCP7"/>
<dbReference type="InterPro" id="IPR046342">
    <property type="entry name" value="CBS_dom_sf"/>
</dbReference>
<accession>A0A6V2BCP7</accession>
<dbReference type="PROSITE" id="PS50042">
    <property type="entry name" value="CNMP_BINDING_3"/>
    <property type="match status" value="1"/>
</dbReference>
<feature type="domain" description="Cyclic nucleotide-binding" evidence="2">
    <location>
        <begin position="129"/>
        <end position="203"/>
    </location>
</feature>
<dbReference type="InterPro" id="IPR000595">
    <property type="entry name" value="cNMP-bd_dom"/>
</dbReference>
<feature type="region of interest" description="Disordered" evidence="1">
    <location>
        <begin position="387"/>
        <end position="426"/>
    </location>
</feature>
<dbReference type="EMBL" id="HBNS01005277">
    <property type="protein sequence ID" value="CAE4586704.1"/>
    <property type="molecule type" value="Transcribed_RNA"/>
</dbReference>
<reference evidence="3" key="1">
    <citation type="submission" date="2021-01" db="EMBL/GenBank/DDBJ databases">
        <authorList>
            <person name="Corre E."/>
            <person name="Pelletier E."/>
            <person name="Niang G."/>
            <person name="Scheremetjew M."/>
            <person name="Finn R."/>
            <person name="Kale V."/>
            <person name="Holt S."/>
            <person name="Cochrane G."/>
            <person name="Meng A."/>
            <person name="Brown T."/>
            <person name="Cohen L."/>
        </authorList>
    </citation>
    <scope>NUCLEOTIDE SEQUENCE</scope>
    <source>
        <strain evidence="3">GSO104</strain>
    </source>
</reference>
<dbReference type="EMBL" id="HBNS01005274">
    <property type="protein sequence ID" value="CAE4586697.1"/>
    <property type="molecule type" value="Transcribed_RNA"/>
</dbReference>
<dbReference type="PANTHER" id="PTHR12064">
    <property type="entry name" value="METAL TRANSPORTER CNNM"/>
    <property type="match status" value="1"/>
</dbReference>
<proteinExistence type="predicted"/>
<organism evidence="3">
    <name type="scientific">Ditylum brightwellii</name>
    <dbReference type="NCBI Taxonomy" id="49249"/>
    <lineage>
        <taxon>Eukaryota</taxon>
        <taxon>Sar</taxon>
        <taxon>Stramenopiles</taxon>
        <taxon>Ochrophyta</taxon>
        <taxon>Bacillariophyta</taxon>
        <taxon>Mediophyceae</taxon>
        <taxon>Lithodesmiophycidae</taxon>
        <taxon>Lithodesmiales</taxon>
        <taxon>Lithodesmiaceae</taxon>
        <taxon>Ditylum</taxon>
    </lineage>
</organism>